<name>A0ABY3Z460_STRRM</name>
<proteinExistence type="predicted"/>
<reference evidence="2 3" key="1">
    <citation type="submission" date="2022-03" db="EMBL/GenBank/DDBJ databases">
        <title>Complete genome of Streptomyces rimosus ssp. rimosus R7 (=ATCC 10970).</title>
        <authorList>
            <person name="Beganovic S."/>
            <person name="Ruckert C."/>
            <person name="Busche T."/>
            <person name="Kalinowski J."/>
            <person name="Wittmann C."/>
        </authorList>
    </citation>
    <scope>NUCLEOTIDE SEQUENCE [LARGE SCALE GENOMIC DNA]</scope>
    <source>
        <strain evidence="2 3">R7</strain>
    </source>
</reference>
<organism evidence="2 3">
    <name type="scientific">Streptomyces rimosus subsp. rimosus</name>
    <dbReference type="NCBI Taxonomy" id="132474"/>
    <lineage>
        <taxon>Bacteria</taxon>
        <taxon>Bacillati</taxon>
        <taxon>Actinomycetota</taxon>
        <taxon>Actinomycetes</taxon>
        <taxon>Kitasatosporales</taxon>
        <taxon>Streptomycetaceae</taxon>
        <taxon>Streptomyces</taxon>
    </lineage>
</organism>
<dbReference type="GeneID" id="66856277"/>
<keyword evidence="3" id="KW-1185">Reference proteome</keyword>
<dbReference type="Pfam" id="PF04149">
    <property type="entry name" value="DUF397"/>
    <property type="match status" value="1"/>
</dbReference>
<dbReference type="RefSeq" id="WP_003985632.1">
    <property type="nucleotide sequence ID" value="NZ_CP043497.1"/>
</dbReference>
<dbReference type="Proteomes" id="UP000829494">
    <property type="component" value="Chromosome"/>
</dbReference>
<dbReference type="EMBL" id="CP094298">
    <property type="protein sequence ID" value="UNZ04621.1"/>
    <property type="molecule type" value="Genomic_DNA"/>
</dbReference>
<dbReference type="InterPro" id="IPR007278">
    <property type="entry name" value="DUF397"/>
</dbReference>
<sequence>MQLHWRKSSYSADTGSCVEVAERGDDVFLREGDDPEIAIRTGRQQLRSFLADTKTGRFDGFA</sequence>
<evidence type="ECO:0000259" key="1">
    <source>
        <dbReference type="Pfam" id="PF04149"/>
    </source>
</evidence>
<evidence type="ECO:0000313" key="2">
    <source>
        <dbReference type="EMBL" id="UNZ04621.1"/>
    </source>
</evidence>
<gene>
    <name evidence="2" type="ORF">SRIMR7_20890</name>
</gene>
<evidence type="ECO:0000313" key="3">
    <source>
        <dbReference type="Proteomes" id="UP000829494"/>
    </source>
</evidence>
<accession>A0ABY3Z460</accession>
<feature type="domain" description="DUF397" evidence="1">
    <location>
        <begin position="3"/>
        <end position="54"/>
    </location>
</feature>
<protein>
    <recommendedName>
        <fullName evidence="1">DUF397 domain-containing protein</fullName>
    </recommendedName>
</protein>